<accession>A0ABN1T870</accession>
<feature type="compositionally biased region" description="Pro residues" evidence="1">
    <location>
        <begin position="172"/>
        <end position="185"/>
    </location>
</feature>
<protein>
    <recommendedName>
        <fullName evidence="4">SUKH-3 immunity protein of toxin-antitoxin system</fullName>
    </recommendedName>
</protein>
<feature type="region of interest" description="Disordered" evidence="1">
    <location>
        <begin position="1"/>
        <end position="21"/>
    </location>
</feature>
<evidence type="ECO:0000313" key="3">
    <source>
        <dbReference type="Proteomes" id="UP001500037"/>
    </source>
</evidence>
<name>A0ABN1T870_9ACTN</name>
<dbReference type="Proteomes" id="UP001500037">
    <property type="component" value="Unassembled WGS sequence"/>
</dbReference>
<organism evidence="2 3">
    <name type="scientific">Kitasatospora nipponensis</name>
    <dbReference type="NCBI Taxonomy" id="258049"/>
    <lineage>
        <taxon>Bacteria</taxon>
        <taxon>Bacillati</taxon>
        <taxon>Actinomycetota</taxon>
        <taxon>Actinomycetes</taxon>
        <taxon>Kitasatosporales</taxon>
        <taxon>Streptomycetaceae</taxon>
        <taxon>Kitasatospora</taxon>
    </lineage>
</organism>
<feature type="region of interest" description="Disordered" evidence="1">
    <location>
        <begin position="162"/>
        <end position="204"/>
    </location>
</feature>
<sequence>MGPVDEAEFEPTHVVPPGGLPTWAAPDPARPSARLDPLLPVRVTEVRGDWALAVCANGWSTWVDGRLLVGLPHGPAGAPLVEGQDPRPLLARLEMALAAYRRLLDELAAGRITLEAFRARAGDVRVGAVLDGPDAWLLDLDEGRWYYCDGSRLQTYAAVAAPPQGAVRPDRPPPYTPDRVPPYAPDRPAAGQVAEAGARVDDGS</sequence>
<evidence type="ECO:0000313" key="2">
    <source>
        <dbReference type="EMBL" id="GAA1069062.1"/>
    </source>
</evidence>
<evidence type="ECO:0000256" key="1">
    <source>
        <dbReference type="SAM" id="MobiDB-lite"/>
    </source>
</evidence>
<proteinExistence type="predicted"/>
<keyword evidence="3" id="KW-1185">Reference proteome</keyword>
<comment type="caution">
    <text evidence="2">The sequence shown here is derived from an EMBL/GenBank/DDBJ whole genome shotgun (WGS) entry which is preliminary data.</text>
</comment>
<evidence type="ECO:0008006" key="4">
    <source>
        <dbReference type="Google" id="ProtNLM"/>
    </source>
</evidence>
<dbReference type="EMBL" id="BAAALF010000305">
    <property type="protein sequence ID" value="GAA1069062.1"/>
    <property type="molecule type" value="Genomic_DNA"/>
</dbReference>
<reference evidence="2 3" key="1">
    <citation type="journal article" date="2019" name="Int. J. Syst. Evol. Microbiol.">
        <title>The Global Catalogue of Microorganisms (GCM) 10K type strain sequencing project: providing services to taxonomists for standard genome sequencing and annotation.</title>
        <authorList>
            <consortium name="The Broad Institute Genomics Platform"/>
            <consortium name="The Broad Institute Genome Sequencing Center for Infectious Disease"/>
            <person name="Wu L."/>
            <person name="Ma J."/>
        </authorList>
    </citation>
    <scope>NUCLEOTIDE SEQUENCE [LARGE SCALE GENOMIC DNA]</scope>
    <source>
        <strain evidence="2 3">JCM 13004</strain>
    </source>
</reference>
<gene>
    <name evidence="2" type="ORF">GCM10009665_75840</name>
</gene>